<dbReference type="RefSeq" id="WP_344781353.1">
    <property type="nucleotide sequence ID" value="NZ_BAAAZW010000003.1"/>
</dbReference>
<organism evidence="3 4">
    <name type="scientific">Gordonia caeni</name>
    <dbReference type="NCBI Taxonomy" id="1007097"/>
    <lineage>
        <taxon>Bacteria</taxon>
        <taxon>Bacillati</taxon>
        <taxon>Actinomycetota</taxon>
        <taxon>Actinomycetes</taxon>
        <taxon>Mycobacteriales</taxon>
        <taxon>Gordoniaceae</taxon>
        <taxon>Gordonia</taxon>
    </lineage>
</organism>
<keyword evidence="4" id="KW-1185">Reference proteome</keyword>
<feature type="compositionally biased region" description="Pro residues" evidence="1">
    <location>
        <begin position="55"/>
        <end position="73"/>
    </location>
</feature>
<dbReference type="EMBL" id="BAAAZW010000003">
    <property type="protein sequence ID" value="GAA3954017.1"/>
    <property type="molecule type" value="Genomic_DNA"/>
</dbReference>
<keyword evidence="2" id="KW-0472">Membrane</keyword>
<evidence type="ECO:0000256" key="2">
    <source>
        <dbReference type="SAM" id="Phobius"/>
    </source>
</evidence>
<accession>A0ABP7NTU7</accession>
<dbReference type="Proteomes" id="UP001418444">
    <property type="component" value="Unassembled WGS sequence"/>
</dbReference>
<evidence type="ECO:0000256" key="1">
    <source>
        <dbReference type="SAM" id="MobiDB-lite"/>
    </source>
</evidence>
<gene>
    <name evidence="3" type="ORF">GCM10022231_10420</name>
</gene>
<name>A0ABP7NTU7_9ACTN</name>
<keyword evidence="2" id="KW-1133">Transmembrane helix</keyword>
<evidence type="ECO:0000313" key="3">
    <source>
        <dbReference type="EMBL" id="GAA3954017.1"/>
    </source>
</evidence>
<comment type="caution">
    <text evidence="3">The sequence shown here is derived from an EMBL/GenBank/DDBJ whole genome shotgun (WGS) entry which is preliminary data.</text>
</comment>
<feature type="region of interest" description="Disordered" evidence="1">
    <location>
        <begin position="51"/>
        <end position="73"/>
    </location>
</feature>
<reference evidence="4" key="1">
    <citation type="journal article" date="2019" name="Int. J. Syst. Evol. Microbiol.">
        <title>The Global Catalogue of Microorganisms (GCM) 10K type strain sequencing project: providing services to taxonomists for standard genome sequencing and annotation.</title>
        <authorList>
            <consortium name="The Broad Institute Genomics Platform"/>
            <consortium name="The Broad Institute Genome Sequencing Center for Infectious Disease"/>
            <person name="Wu L."/>
            <person name="Ma J."/>
        </authorList>
    </citation>
    <scope>NUCLEOTIDE SEQUENCE [LARGE SCALE GENOMIC DNA]</scope>
    <source>
        <strain evidence="4">JCM 16923</strain>
    </source>
</reference>
<proteinExistence type="predicted"/>
<keyword evidence="2" id="KW-0812">Transmembrane</keyword>
<evidence type="ECO:0000313" key="4">
    <source>
        <dbReference type="Proteomes" id="UP001418444"/>
    </source>
</evidence>
<protein>
    <submittedName>
        <fullName evidence="3">Uncharacterized protein</fullName>
    </submittedName>
</protein>
<sequence length="157" mass="15625">MARDGRSGVLTAMLGILAAVLLAGVGVAVTLIVMSGDDEPAAAPPVTETVVESVAPPPPPPVETEPAYVPPAPTGSAVVQGGPCFESEVRSFGTSADGQSLVCIYAGGDGYAWVRHAANSGEVHNIGDPCSSPEDQVAVDPSGRAIMCGGSVWTAGP</sequence>
<feature type="transmembrane region" description="Helical" evidence="2">
    <location>
        <begin position="12"/>
        <end position="34"/>
    </location>
</feature>